<evidence type="ECO:0000259" key="1">
    <source>
        <dbReference type="Pfam" id="PF04577"/>
    </source>
</evidence>
<reference evidence="2 3" key="1">
    <citation type="submission" date="2017-09" db="EMBL/GenBank/DDBJ databases">
        <title>Sphingomonas panjinensis sp.nov., isolated from oil-contaminated soil.</title>
        <authorList>
            <person name="Wang L."/>
            <person name="Chen L."/>
        </authorList>
    </citation>
    <scope>NUCLEOTIDE SEQUENCE [LARGE SCALE GENOMIC DNA]</scope>
    <source>
        <strain evidence="2 3">FW-11</strain>
    </source>
</reference>
<feature type="domain" description="Glycosyltransferase 61 catalytic" evidence="1">
    <location>
        <begin position="163"/>
        <end position="335"/>
    </location>
</feature>
<dbReference type="AlphaFoldDB" id="A0A2T5FV85"/>
<dbReference type="Pfam" id="PF04577">
    <property type="entry name" value="Glyco_transf_61"/>
    <property type="match status" value="1"/>
</dbReference>
<dbReference type="Proteomes" id="UP000244162">
    <property type="component" value="Unassembled WGS sequence"/>
</dbReference>
<organism evidence="2 3">
    <name type="scientific">Sphingomonas oleivorans</name>
    <dbReference type="NCBI Taxonomy" id="1735121"/>
    <lineage>
        <taxon>Bacteria</taxon>
        <taxon>Pseudomonadati</taxon>
        <taxon>Pseudomonadota</taxon>
        <taxon>Alphaproteobacteria</taxon>
        <taxon>Sphingomonadales</taxon>
        <taxon>Sphingomonadaceae</taxon>
        <taxon>Sphingomonas</taxon>
    </lineage>
</organism>
<comment type="caution">
    <text evidence="2">The sequence shown here is derived from an EMBL/GenBank/DDBJ whole genome shotgun (WGS) entry which is preliminary data.</text>
</comment>
<protein>
    <recommendedName>
        <fullName evidence="1">Glycosyltransferase 61 catalytic domain-containing protein</fullName>
    </recommendedName>
</protein>
<dbReference type="InterPro" id="IPR049625">
    <property type="entry name" value="Glyco_transf_61_cat"/>
</dbReference>
<sequence length="389" mass="44138">MLKTYKIVNLDCKMSGDIPQVYQNDPDIARALARVMYRPLLRNWRQKRSDALFILDDEYNRGLADGYWDMAGQAHAIAPCGELVFERIWCLGRDGLRVDVENGVLFLGHAVNWGRDYFNWWIETSGVGFIEWASDEALIADFGEPERHDDNVVMMKYPGYGIFGHWLLDYVPQLAITRHMAMNTEAKFVFDHLADWMKVLLDAAGIEHVECYQHKLTEHRNLRMPTGMKCGYALAQPINSLAWNALRAHFNHANCTHPPAGQDKLFISRRNWGGQRGLSDYTALENALQSLGFSVYYPEQHSLQEQAHVFSTARFIVGEDGSALHSAIFTDPGAVLGVLMQEDRYNLWHAGICDTMGHRIAYHRLPAGPDGVELDIGAIEGFARRLLQA</sequence>
<evidence type="ECO:0000313" key="3">
    <source>
        <dbReference type="Proteomes" id="UP000244162"/>
    </source>
</evidence>
<evidence type="ECO:0000313" key="2">
    <source>
        <dbReference type="EMBL" id="PTQ09112.1"/>
    </source>
</evidence>
<dbReference type="EMBL" id="NWBU01000012">
    <property type="protein sequence ID" value="PTQ09112.1"/>
    <property type="molecule type" value="Genomic_DNA"/>
</dbReference>
<accession>A0A2T5FV85</accession>
<gene>
    <name evidence="2" type="ORF">CLG96_14745</name>
</gene>
<dbReference type="OrthoDB" id="288504at2"/>
<dbReference type="GO" id="GO:0016757">
    <property type="term" value="F:glycosyltransferase activity"/>
    <property type="evidence" value="ECO:0007669"/>
    <property type="project" value="InterPro"/>
</dbReference>
<name>A0A2T5FV85_9SPHN</name>
<dbReference type="RefSeq" id="WP_107968980.1">
    <property type="nucleotide sequence ID" value="NZ_NWBU01000012.1"/>
</dbReference>
<keyword evidence="3" id="KW-1185">Reference proteome</keyword>
<proteinExistence type="predicted"/>